<sequence>MIRRKFKIKDGVLLETTEVRIEDYSKLLKYNMNLKKLADDIRRSRNDEHFENFLLKAEKLFAEEIEKVRVVKYPVLGNHSIFYYMYGHMSDWVRYAENEVIYAKALLTQACHIVETVQIIRQSRNIEDAVNKLMAALNLDEIGAKYVANQRLSILTGIRPEQHKEAIAHFEKRLSNVKELAKYDR</sequence>
<dbReference type="Gene3D" id="1.10.268.10">
    <property type="entry name" value="Topoisomerase, domain 3"/>
    <property type="match status" value="1"/>
</dbReference>
<dbReference type="GO" id="GO:0003677">
    <property type="term" value="F:DNA binding"/>
    <property type="evidence" value="ECO:0007669"/>
    <property type="project" value="InterPro"/>
</dbReference>
<comment type="catalytic activity">
    <reaction evidence="1">
        <text>ATP-dependent breakage, passage and rejoining of double-stranded DNA.</text>
        <dbReference type="EC" id="5.6.2.2"/>
    </reaction>
</comment>
<dbReference type="GO" id="GO:0005524">
    <property type="term" value="F:ATP binding"/>
    <property type="evidence" value="ECO:0007669"/>
    <property type="project" value="InterPro"/>
</dbReference>
<name>A0A3S0WJC9_9BACT</name>
<evidence type="ECO:0000313" key="4">
    <source>
        <dbReference type="Proteomes" id="UP000278983"/>
    </source>
</evidence>
<dbReference type="RefSeq" id="WP_126677662.1">
    <property type="nucleotide sequence ID" value="NZ_RYYU01000001.1"/>
</dbReference>
<dbReference type="EMBL" id="RYYU01000001">
    <property type="protein sequence ID" value="RUL58564.1"/>
    <property type="molecule type" value="Genomic_DNA"/>
</dbReference>
<dbReference type="AlphaFoldDB" id="A0A3S0WJC9"/>
<dbReference type="Proteomes" id="UP000278983">
    <property type="component" value="Unassembled WGS sequence"/>
</dbReference>
<keyword evidence="2" id="KW-0413">Isomerase</keyword>
<reference evidence="3 4" key="1">
    <citation type="submission" date="2018-12" db="EMBL/GenBank/DDBJ databases">
        <title>Genome sequencing of Prevotella sp. KCOM 3155 (= JS262).</title>
        <authorList>
            <person name="Kook J.-K."/>
            <person name="Park S.-N."/>
            <person name="Lim Y.K."/>
        </authorList>
    </citation>
    <scope>NUCLEOTIDE SEQUENCE [LARGE SCALE GENOMIC DNA]</scope>
    <source>
        <strain evidence="3 4">KCOM 3155</strain>
    </source>
</reference>
<gene>
    <name evidence="3" type="ORF">EHV08_01470</name>
</gene>
<proteinExistence type="predicted"/>
<dbReference type="InterPro" id="IPR013757">
    <property type="entry name" value="Topo_IIA_A_a_sf"/>
</dbReference>
<organism evidence="3 4">
    <name type="scientific">Prevotella koreensis</name>
    <dbReference type="NCBI Taxonomy" id="2490854"/>
    <lineage>
        <taxon>Bacteria</taxon>
        <taxon>Pseudomonadati</taxon>
        <taxon>Bacteroidota</taxon>
        <taxon>Bacteroidia</taxon>
        <taxon>Bacteroidales</taxon>
        <taxon>Prevotellaceae</taxon>
        <taxon>Prevotella</taxon>
    </lineage>
</organism>
<accession>A0A3S0WJC9</accession>
<evidence type="ECO:0000256" key="2">
    <source>
        <dbReference type="ARBA" id="ARBA00023029"/>
    </source>
</evidence>
<dbReference type="InterPro" id="IPR013760">
    <property type="entry name" value="Topo_IIA-like_dom_sf"/>
</dbReference>
<evidence type="ECO:0000256" key="1">
    <source>
        <dbReference type="ARBA" id="ARBA00000185"/>
    </source>
</evidence>
<comment type="caution">
    <text evidence="3">The sequence shown here is derived from an EMBL/GenBank/DDBJ whole genome shotgun (WGS) entry which is preliminary data.</text>
</comment>
<dbReference type="GO" id="GO:0003918">
    <property type="term" value="F:DNA topoisomerase type II (double strand cut, ATP-hydrolyzing) activity"/>
    <property type="evidence" value="ECO:0007669"/>
    <property type="project" value="UniProtKB-EC"/>
</dbReference>
<protein>
    <submittedName>
        <fullName evidence="3">Uncharacterized protein</fullName>
    </submittedName>
</protein>
<dbReference type="OrthoDB" id="9887876at2"/>
<keyword evidence="4" id="KW-1185">Reference proteome</keyword>
<keyword evidence="2" id="KW-0799">Topoisomerase</keyword>
<evidence type="ECO:0000313" key="3">
    <source>
        <dbReference type="EMBL" id="RUL58564.1"/>
    </source>
</evidence>
<dbReference type="SUPFAM" id="SSF56719">
    <property type="entry name" value="Type II DNA topoisomerase"/>
    <property type="match status" value="1"/>
</dbReference>